<proteinExistence type="predicted"/>
<sequence>VDYSDNHNDDNKCDYEEEEEHDGGTMEMAVVTITEKVDVTNRWPLLYVNICFVSSLVPDNRIYITIIVCLVELHEFILELVEPRGGERKRNQNRKVRSKLTGQICDRLKLVRGVCRHDRP</sequence>
<comment type="caution">
    <text evidence="2">The sequence shown here is derived from an EMBL/GenBank/DDBJ whole genome shotgun (WGS) entry which is preliminary data.</text>
</comment>
<reference evidence="2 3" key="1">
    <citation type="journal article" date="2021" name="Elife">
        <title>Chloroplast acquisition without the gene transfer in kleptoplastic sea slugs, Plakobranchus ocellatus.</title>
        <authorList>
            <person name="Maeda T."/>
            <person name="Takahashi S."/>
            <person name="Yoshida T."/>
            <person name="Shimamura S."/>
            <person name="Takaki Y."/>
            <person name="Nagai Y."/>
            <person name="Toyoda A."/>
            <person name="Suzuki Y."/>
            <person name="Arimoto A."/>
            <person name="Ishii H."/>
            <person name="Satoh N."/>
            <person name="Nishiyama T."/>
            <person name="Hasebe M."/>
            <person name="Maruyama T."/>
            <person name="Minagawa J."/>
            <person name="Obokata J."/>
            <person name="Shigenobu S."/>
        </authorList>
    </citation>
    <scope>NUCLEOTIDE SEQUENCE [LARGE SCALE GENOMIC DNA]</scope>
</reference>
<dbReference type="EMBL" id="BMAT01009004">
    <property type="protein sequence ID" value="GFR96472.1"/>
    <property type="molecule type" value="Genomic_DNA"/>
</dbReference>
<accession>A0AAV4HE69</accession>
<evidence type="ECO:0000313" key="3">
    <source>
        <dbReference type="Proteomes" id="UP000762676"/>
    </source>
</evidence>
<evidence type="ECO:0000256" key="1">
    <source>
        <dbReference type="SAM" id="MobiDB-lite"/>
    </source>
</evidence>
<feature type="compositionally biased region" description="Basic and acidic residues" evidence="1">
    <location>
        <begin position="1"/>
        <end position="14"/>
    </location>
</feature>
<protein>
    <submittedName>
        <fullName evidence="2">Uncharacterized protein</fullName>
    </submittedName>
</protein>
<organism evidence="2 3">
    <name type="scientific">Elysia marginata</name>
    <dbReference type="NCBI Taxonomy" id="1093978"/>
    <lineage>
        <taxon>Eukaryota</taxon>
        <taxon>Metazoa</taxon>
        <taxon>Spiralia</taxon>
        <taxon>Lophotrochozoa</taxon>
        <taxon>Mollusca</taxon>
        <taxon>Gastropoda</taxon>
        <taxon>Heterobranchia</taxon>
        <taxon>Euthyneura</taxon>
        <taxon>Panpulmonata</taxon>
        <taxon>Sacoglossa</taxon>
        <taxon>Placobranchoidea</taxon>
        <taxon>Plakobranchidae</taxon>
        <taxon>Elysia</taxon>
    </lineage>
</organism>
<feature type="non-terminal residue" evidence="2">
    <location>
        <position position="1"/>
    </location>
</feature>
<dbReference type="Proteomes" id="UP000762676">
    <property type="component" value="Unassembled WGS sequence"/>
</dbReference>
<evidence type="ECO:0000313" key="2">
    <source>
        <dbReference type="EMBL" id="GFR96472.1"/>
    </source>
</evidence>
<dbReference type="AlphaFoldDB" id="A0AAV4HE69"/>
<name>A0AAV4HE69_9GAST</name>
<gene>
    <name evidence="2" type="ORF">ElyMa_004452100</name>
</gene>
<keyword evidence="3" id="KW-1185">Reference proteome</keyword>
<feature type="region of interest" description="Disordered" evidence="1">
    <location>
        <begin position="1"/>
        <end position="24"/>
    </location>
</feature>